<evidence type="ECO:0008006" key="3">
    <source>
        <dbReference type="Google" id="ProtNLM"/>
    </source>
</evidence>
<evidence type="ECO:0000313" key="2">
    <source>
        <dbReference type="Proteomes" id="UP001195624"/>
    </source>
</evidence>
<sequence length="64" mass="7277">MSYDVQSGVIEQEVGEAVLAMIATREPISRSGIINYLHKKREETGNAAYKEMLRHVADQMRQAR</sequence>
<comment type="caution">
    <text evidence="1">The sequence shown here is derived from an EMBL/GenBank/DDBJ whole genome shotgun (WGS) entry which is preliminary data.</text>
</comment>
<dbReference type="Proteomes" id="UP001195624">
    <property type="component" value="Unassembled WGS sequence"/>
</dbReference>
<accession>A0ABS4PCC2</accession>
<dbReference type="RefSeq" id="WP_017799298.1">
    <property type="nucleotide sequence ID" value="NZ_JAGGMQ010000001.1"/>
</dbReference>
<organism evidence="1 2">
    <name type="scientific">Winslowiella toletana</name>
    <dbReference type="NCBI Taxonomy" id="92490"/>
    <lineage>
        <taxon>Bacteria</taxon>
        <taxon>Pseudomonadati</taxon>
        <taxon>Pseudomonadota</taxon>
        <taxon>Gammaproteobacteria</taxon>
        <taxon>Enterobacterales</taxon>
        <taxon>Erwiniaceae</taxon>
        <taxon>Winslowiella</taxon>
    </lineage>
</organism>
<keyword evidence="2" id="KW-1185">Reference proteome</keyword>
<reference evidence="1 2" key="1">
    <citation type="submission" date="2021-03" db="EMBL/GenBank/DDBJ databases">
        <authorList>
            <person name="D'Agostino P."/>
            <person name="Huntemann M."/>
            <person name="Clum A."/>
            <person name="Spunde A."/>
            <person name="Palaniappan K."/>
            <person name="Ritter S."/>
            <person name="Mikhailova N."/>
            <person name="Chen I.-M."/>
            <person name="Stamatis D."/>
            <person name="Reddy T."/>
            <person name="O'Malley R."/>
            <person name="Daum C."/>
            <person name="Shapiro N."/>
            <person name="Ivanova N."/>
            <person name="Kyrpides N."/>
            <person name="Woyke T."/>
        </authorList>
    </citation>
    <scope>NUCLEOTIDE SEQUENCE [LARGE SCALE GENOMIC DNA]</scope>
    <source>
        <strain evidence="1 2">WS4403</strain>
    </source>
</reference>
<name>A0ABS4PCC2_9GAMM</name>
<reference evidence="2" key="2">
    <citation type="submission" date="2023-07" db="EMBL/GenBank/DDBJ databases">
        <title>Genome mining of underrepresented organisms for secondary metabolites.</title>
        <authorList>
            <person name="D'Agostino P.M."/>
        </authorList>
    </citation>
    <scope>NUCLEOTIDE SEQUENCE [LARGE SCALE GENOMIC DNA]</scope>
    <source>
        <strain evidence="2">WS4403</strain>
    </source>
</reference>
<evidence type="ECO:0000313" key="1">
    <source>
        <dbReference type="EMBL" id="MBP2170279.1"/>
    </source>
</evidence>
<gene>
    <name evidence="1" type="ORF">J2125_003471</name>
</gene>
<protein>
    <recommendedName>
        <fullName evidence="3">CopG family transcriptional regulator</fullName>
    </recommendedName>
</protein>
<proteinExistence type="predicted"/>
<dbReference type="EMBL" id="JAGGMQ010000001">
    <property type="protein sequence ID" value="MBP2170279.1"/>
    <property type="molecule type" value="Genomic_DNA"/>
</dbReference>